<gene>
    <name evidence="1" type="ORF">IAB51_00970</name>
</gene>
<dbReference type="Proteomes" id="UP000824002">
    <property type="component" value="Unassembled WGS sequence"/>
</dbReference>
<reference evidence="1" key="1">
    <citation type="submission" date="2020-10" db="EMBL/GenBank/DDBJ databases">
        <authorList>
            <person name="Gilroy R."/>
        </authorList>
    </citation>
    <scope>NUCLEOTIDE SEQUENCE</scope>
    <source>
        <strain evidence="1">CHK199-13235</strain>
    </source>
</reference>
<sequence length="224" mass="26300">MENNEYQLAVRYAPYFYFDKKEPFPIQIIGYEVHRKTGRSRSFDRLLSINPETALFVIEYAVYFDYDIQHLYDLEHVWVWVGHDGNIADVECSSHGRVVNCWRYLRQTKDTTHPVVYGQPGKHAFFPDGKLFLLFSDYRDACGKLAGIDGVLVPPYLQGRIMKDRYVDYLVCEHIRENYSFEPSMDFTPCETPAEVFCPIGELFPKIEERLRLIITEIQKDSES</sequence>
<evidence type="ECO:0000313" key="2">
    <source>
        <dbReference type="Proteomes" id="UP000824002"/>
    </source>
</evidence>
<reference evidence="1" key="2">
    <citation type="journal article" date="2021" name="PeerJ">
        <title>Extensive microbial diversity within the chicken gut microbiome revealed by metagenomics and culture.</title>
        <authorList>
            <person name="Gilroy R."/>
            <person name="Ravi A."/>
            <person name="Getino M."/>
            <person name="Pursley I."/>
            <person name="Horton D.L."/>
            <person name="Alikhan N.F."/>
            <person name="Baker D."/>
            <person name="Gharbi K."/>
            <person name="Hall N."/>
            <person name="Watson M."/>
            <person name="Adriaenssens E.M."/>
            <person name="Foster-Nyarko E."/>
            <person name="Jarju S."/>
            <person name="Secka A."/>
            <person name="Antonio M."/>
            <person name="Oren A."/>
            <person name="Chaudhuri R.R."/>
            <person name="La Ragione R."/>
            <person name="Hildebrand F."/>
            <person name="Pallen M.J."/>
        </authorList>
    </citation>
    <scope>NUCLEOTIDE SEQUENCE</scope>
    <source>
        <strain evidence="1">CHK199-13235</strain>
    </source>
</reference>
<dbReference type="AlphaFoldDB" id="A0A9D1FKE8"/>
<comment type="caution">
    <text evidence="1">The sequence shown here is derived from an EMBL/GenBank/DDBJ whole genome shotgun (WGS) entry which is preliminary data.</text>
</comment>
<proteinExistence type="predicted"/>
<name>A0A9D1FKE8_9FIRM</name>
<protein>
    <submittedName>
        <fullName evidence="1">Uncharacterized protein</fullName>
    </submittedName>
</protein>
<organism evidence="1 2">
    <name type="scientific">Candidatus Merdivicinus excrementipullorum</name>
    <dbReference type="NCBI Taxonomy" id="2840867"/>
    <lineage>
        <taxon>Bacteria</taxon>
        <taxon>Bacillati</taxon>
        <taxon>Bacillota</taxon>
        <taxon>Clostridia</taxon>
        <taxon>Eubacteriales</taxon>
        <taxon>Oscillospiraceae</taxon>
        <taxon>Oscillospiraceae incertae sedis</taxon>
        <taxon>Candidatus Merdivicinus</taxon>
    </lineage>
</organism>
<dbReference type="EMBL" id="DVJP01000010">
    <property type="protein sequence ID" value="HIS75358.1"/>
    <property type="molecule type" value="Genomic_DNA"/>
</dbReference>
<evidence type="ECO:0000313" key="1">
    <source>
        <dbReference type="EMBL" id="HIS75358.1"/>
    </source>
</evidence>
<accession>A0A9D1FKE8</accession>